<evidence type="ECO:0000256" key="1">
    <source>
        <dbReference type="SAM" id="Phobius"/>
    </source>
</evidence>
<dbReference type="EMBL" id="JAJJMB010005149">
    <property type="protein sequence ID" value="KAI3940445.1"/>
    <property type="molecule type" value="Genomic_DNA"/>
</dbReference>
<reference evidence="2" key="1">
    <citation type="submission" date="2022-04" db="EMBL/GenBank/DDBJ databases">
        <title>A functionally conserved STORR gene fusion in Papaver species that diverged 16.8 million years ago.</title>
        <authorList>
            <person name="Catania T."/>
        </authorList>
    </citation>
    <scope>NUCLEOTIDE SEQUENCE</scope>
    <source>
        <strain evidence="2">S-188037</strain>
    </source>
</reference>
<name>A0AAD4T4U8_9MAGN</name>
<keyword evidence="1" id="KW-0812">Transmembrane</keyword>
<dbReference type="AlphaFoldDB" id="A0AAD4T4U8"/>
<comment type="caution">
    <text evidence="2">The sequence shown here is derived from an EMBL/GenBank/DDBJ whole genome shotgun (WGS) entry which is preliminary data.</text>
</comment>
<feature type="transmembrane region" description="Helical" evidence="1">
    <location>
        <begin position="53"/>
        <end position="73"/>
    </location>
</feature>
<keyword evidence="3" id="KW-1185">Reference proteome</keyword>
<organism evidence="2 3">
    <name type="scientific">Papaver atlanticum</name>
    <dbReference type="NCBI Taxonomy" id="357466"/>
    <lineage>
        <taxon>Eukaryota</taxon>
        <taxon>Viridiplantae</taxon>
        <taxon>Streptophyta</taxon>
        <taxon>Embryophyta</taxon>
        <taxon>Tracheophyta</taxon>
        <taxon>Spermatophyta</taxon>
        <taxon>Magnoliopsida</taxon>
        <taxon>Ranunculales</taxon>
        <taxon>Papaveraceae</taxon>
        <taxon>Papaveroideae</taxon>
        <taxon>Papaver</taxon>
    </lineage>
</organism>
<sequence>MTFSKSWFRQRHKYKRQLCRLEVPGYSLHQSEYWISNLLTSSKKMPNTEKEKTWCNMLIGWIGIHLYFVSLTLQSHQVRGKVRTLLLPGN</sequence>
<proteinExistence type="predicted"/>
<keyword evidence="1" id="KW-0472">Membrane</keyword>
<accession>A0AAD4T4U8</accession>
<evidence type="ECO:0000313" key="3">
    <source>
        <dbReference type="Proteomes" id="UP001202328"/>
    </source>
</evidence>
<protein>
    <submittedName>
        <fullName evidence="2">Uncharacterized protein</fullName>
    </submittedName>
</protein>
<gene>
    <name evidence="2" type="ORF">MKW98_024852</name>
</gene>
<dbReference type="Proteomes" id="UP001202328">
    <property type="component" value="Unassembled WGS sequence"/>
</dbReference>
<evidence type="ECO:0000313" key="2">
    <source>
        <dbReference type="EMBL" id="KAI3940445.1"/>
    </source>
</evidence>
<keyword evidence="1" id="KW-1133">Transmembrane helix</keyword>